<proteinExistence type="predicted"/>
<keyword evidence="3" id="KW-1185">Reference proteome</keyword>
<feature type="non-terminal residue" evidence="2">
    <location>
        <position position="1"/>
    </location>
</feature>
<name>A0A5E4D452_MARMO</name>
<gene>
    <name evidence="2" type="ORF">MONAX_5E004715</name>
</gene>
<protein>
    <submittedName>
        <fullName evidence="2">Uncharacterized protein</fullName>
    </submittedName>
</protein>
<sequence>AKDPKPMARNDPRLRPSAPQTTIIGGSSASARLPSLQGTTCFLRLPHSGCHCGWCLCHHLLQGLSPTTTTILKCLCGIMHPVQGLPSAILKCLCEIMHPVQGLPSGAKLSGQALPSAVAPLFQAVLSNATHLHQVLLTTVKPPSQALICQA</sequence>
<dbReference type="Proteomes" id="UP000335636">
    <property type="component" value="Unassembled WGS sequence"/>
</dbReference>
<evidence type="ECO:0000313" key="2">
    <source>
        <dbReference type="EMBL" id="VTJ88768.1"/>
    </source>
</evidence>
<dbReference type="AlphaFoldDB" id="A0A5E4D452"/>
<evidence type="ECO:0000256" key="1">
    <source>
        <dbReference type="SAM" id="MobiDB-lite"/>
    </source>
</evidence>
<reference evidence="2" key="1">
    <citation type="submission" date="2019-04" db="EMBL/GenBank/DDBJ databases">
        <authorList>
            <person name="Alioto T."/>
            <person name="Alioto T."/>
        </authorList>
    </citation>
    <scope>NUCLEOTIDE SEQUENCE [LARGE SCALE GENOMIC DNA]</scope>
</reference>
<dbReference type="EMBL" id="CABDUW010003142">
    <property type="protein sequence ID" value="VTJ88768.1"/>
    <property type="molecule type" value="Genomic_DNA"/>
</dbReference>
<comment type="caution">
    <text evidence="2">The sequence shown here is derived from an EMBL/GenBank/DDBJ whole genome shotgun (WGS) entry which is preliminary data.</text>
</comment>
<feature type="region of interest" description="Disordered" evidence="1">
    <location>
        <begin position="1"/>
        <end position="21"/>
    </location>
</feature>
<organism evidence="2 3">
    <name type="scientific">Marmota monax</name>
    <name type="common">Woodchuck</name>
    <dbReference type="NCBI Taxonomy" id="9995"/>
    <lineage>
        <taxon>Eukaryota</taxon>
        <taxon>Metazoa</taxon>
        <taxon>Chordata</taxon>
        <taxon>Craniata</taxon>
        <taxon>Vertebrata</taxon>
        <taxon>Euteleostomi</taxon>
        <taxon>Mammalia</taxon>
        <taxon>Eutheria</taxon>
        <taxon>Euarchontoglires</taxon>
        <taxon>Glires</taxon>
        <taxon>Rodentia</taxon>
        <taxon>Sciuromorpha</taxon>
        <taxon>Sciuridae</taxon>
        <taxon>Xerinae</taxon>
        <taxon>Marmotini</taxon>
        <taxon>Marmota</taxon>
    </lineage>
</organism>
<evidence type="ECO:0000313" key="3">
    <source>
        <dbReference type="Proteomes" id="UP000335636"/>
    </source>
</evidence>
<feature type="compositionally biased region" description="Basic and acidic residues" evidence="1">
    <location>
        <begin position="1"/>
        <end position="14"/>
    </location>
</feature>
<accession>A0A5E4D452</accession>